<gene>
    <name evidence="8" type="ORF">VNO80_12025</name>
</gene>
<feature type="compositionally biased region" description="Acidic residues" evidence="6">
    <location>
        <begin position="21"/>
        <end position="30"/>
    </location>
</feature>
<dbReference type="Gene3D" id="3.30.730.10">
    <property type="entry name" value="AP2/ERF domain"/>
    <property type="match status" value="1"/>
</dbReference>
<feature type="region of interest" description="Disordered" evidence="6">
    <location>
        <begin position="1"/>
        <end position="77"/>
    </location>
</feature>
<keyword evidence="2" id="KW-0805">Transcription regulation</keyword>
<dbReference type="InterPro" id="IPR001471">
    <property type="entry name" value="AP2/ERF_dom"/>
</dbReference>
<dbReference type="GO" id="GO:0003677">
    <property type="term" value="F:DNA binding"/>
    <property type="evidence" value="ECO:0007669"/>
    <property type="project" value="UniProtKB-KW"/>
</dbReference>
<evidence type="ECO:0000256" key="2">
    <source>
        <dbReference type="ARBA" id="ARBA00023015"/>
    </source>
</evidence>
<keyword evidence="5" id="KW-0539">Nucleus</keyword>
<dbReference type="EMBL" id="JAYMYR010000004">
    <property type="protein sequence ID" value="KAK7369976.1"/>
    <property type="molecule type" value="Genomic_DNA"/>
</dbReference>
<evidence type="ECO:0000259" key="7">
    <source>
        <dbReference type="PROSITE" id="PS51032"/>
    </source>
</evidence>
<dbReference type="CDD" id="cd00018">
    <property type="entry name" value="AP2"/>
    <property type="match status" value="1"/>
</dbReference>
<evidence type="ECO:0000313" key="9">
    <source>
        <dbReference type="Proteomes" id="UP001374584"/>
    </source>
</evidence>
<evidence type="ECO:0000256" key="6">
    <source>
        <dbReference type="SAM" id="MobiDB-lite"/>
    </source>
</evidence>
<evidence type="ECO:0000256" key="5">
    <source>
        <dbReference type="ARBA" id="ARBA00023242"/>
    </source>
</evidence>
<dbReference type="SMART" id="SM00380">
    <property type="entry name" value="AP2"/>
    <property type="match status" value="1"/>
</dbReference>
<name>A0AAN9NBM4_PHACN</name>
<proteinExistence type="predicted"/>
<feature type="domain" description="AP2/ERF" evidence="7">
    <location>
        <begin position="73"/>
        <end position="136"/>
    </location>
</feature>
<evidence type="ECO:0000256" key="3">
    <source>
        <dbReference type="ARBA" id="ARBA00023125"/>
    </source>
</evidence>
<organism evidence="8 9">
    <name type="scientific">Phaseolus coccineus</name>
    <name type="common">Scarlet runner bean</name>
    <name type="synonym">Phaseolus multiflorus</name>
    <dbReference type="NCBI Taxonomy" id="3886"/>
    <lineage>
        <taxon>Eukaryota</taxon>
        <taxon>Viridiplantae</taxon>
        <taxon>Streptophyta</taxon>
        <taxon>Embryophyta</taxon>
        <taxon>Tracheophyta</taxon>
        <taxon>Spermatophyta</taxon>
        <taxon>Magnoliopsida</taxon>
        <taxon>eudicotyledons</taxon>
        <taxon>Gunneridae</taxon>
        <taxon>Pentapetalae</taxon>
        <taxon>rosids</taxon>
        <taxon>fabids</taxon>
        <taxon>Fabales</taxon>
        <taxon>Fabaceae</taxon>
        <taxon>Papilionoideae</taxon>
        <taxon>50 kb inversion clade</taxon>
        <taxon>NPAAA clade</taxon>
        <taxon>indigoferoid/millettioid clade</taxon>
        <taxon>Phaseoleae</taxon>
        <taxon>Phaseolus</taxon>
    </lineage>
</organism>
<accession>A0AAN9NBM4</accession>
<reference evidence="8 9" key="1">
    <citation type="submission" date="2024-01" db="EMBL/GenBank/DDBJ databases">
        <title>The genomes of 5 underutilized Papilionoideae crops provide insights into root nodulation and disease resistanc.</title>
        <authorList>
            <person name="Jiang F."/>
        </authorList>
    </citation>
    <scope>NUCLEOTIDE SEQUENCE [LARGE SCALE GENOMIC DNA]</scope>
    <source>
        <strain evidence="8">JINMINGXINNONG_FW02</strain>
        <tissue evidence="8">Leaves</tissue>
    </source>
</reference>
<dbReference type="PANTHER" id="PTHR31194">
    <property type="entry name" value="SHN SHINE , DNA BINDING / TRANSCRIPTION FACTOR"/>
    <property type="match status" value="1"/>
</dbReference>
<evidence type="ECO:0000256" key="1">
    <source>
        <dbReference type="ARBA" id="ARBA00004123"/>
    </source>
</evidence>
<dbReference type="InterPro" id="IPR016177">
    <property type="entry name" value="DNA-bd_dom_sf"/>
</dbReference>
<dbReference type="AlphaFoldDB" id="A0AAN9NBM4"/>
<dbReference type="Proteomes" id="UP001374584">
    <property type="component" value="Unassembled WGS sequence"/>
</dbReference>
<evidence type="ECO:0000313" key="8">
    <source>
        <dbReference type="EMBL" id="KAK7369976.1"/>
    </source>
</evidence>
<dbReference type="InterPro" id="IPR050913">
    <property type="entry name" value="AP2/ERF_ERF"/>
</dbReference>
<comment type="caution">
    <text evidence="8">The sequence shown here is derived from an EMBL/GenBank/DDBJ whole genome shotgun (WGS) entry which is preliminary data.</text>
</comment>
<dbReference type="PROSITE" id="PS51032">
    <property type="entry name" value="AP2_ERF"/>
    <property type="match status" value="1"/>
</dbReference>
<comment type="subcellular location">
    <subcellularLocation>
        <location evidence="1">Nucleus</location>
    </subcellularLocation>
</comment>
<keyword evidence="3" id="KW-0238">DNA-binding</keyword>
<dbReference type="GO" id="GO:0003700">
    <property type="term" value="F:DNA-binding transcription factor activity"/>
    <property type="evidence" value="ECO:0007669"/>
    <property type="project" value="InterPro"/>
</dbReference>
<dbReference type="PANTHER" id="PTHR31194:SF202">
    <property type="entry name" value="ETHYLENE-RESPONSIVE TRANSCRIPTION FACTOR ERF070"/>
    <property type="match status" value="1"/>
</dbReference>
<keyword evidence="9" id="KW-1185">Reference proteome</keyword>
<dbReference type="PRINTS" id="PR00367">
    <property type="entry name" value="ETHRSPELEMNT"/>
</dbReference>
<dbReference type="SUPFAM" id="SSF54171">
    <property type="entry name" value="DNA-binding domain"/>
    <property type="match status" value="1"/>
</dbReference>
<keyword evidence="4" id="KW-0804">Transcription</keyword>
<dbReference type="Pfam" id="PF00847">
    <property type="entry name" value="AP2"/>
    <property type="match status" value="1"/>
</dbReference>
<evidence type="ECO:0000256" key="4">
    <source>
        <dbReference type="ARBA" id="ARBA00023163"/>
    </source>
</evidence>
<protein>
    <recommendedName>
        <fullName evidence="7">AP2/ERF domain-containing protein</fullName>
    </recommendedName>
</protein>
<sequence>MESLNEVCEERKLRISCSDPDATDSEEESEVGNGESKRNGSKRVVVEMKFPSMVDEPNKNPQTKAEKGTSSTKSKGVRLRPWGKYAAEIRVPFENRRVWLGTFNTEKEASMAYNKKREEFDKKKSSSKSRCIRAFKGCKNGFSSSSFSSILVCFL</sequence>
<dbReference type="GO" id="GO:0005634">
    <property type="term" value="C:nucleus"/>
    <property type="evidence" value="ECO:0007669"/>
    <property type="project" value="UniProtKB-SubCell"/>
</dbReference>
<dbReference type="InterPro" id="IPR036955">
    <property type="entry name" value="AP2/ERF_dom_sf"/>
</dbReference>
<feature type="compositionally biased region" description="Polar residues" evidence="6">
    <location>
        <begin position="59"/>
        <end position="74"/>
    </location>
</feature>